<accession>A0A7M7M4N6</accession>
<feature type="compositionally biased region" description="Polar residues" evidence="1">
    <location>
        <begin position="229"/>
        <end position="240"/>
    </location>
</feature>
<evidence type="ECO:0000313" key="3">
    <source>
        <dbReference type="EnsemblMetazoa" id="XP_022648753"/>
    </source>
</evidence>
<keyword evidence="4" id="KW-1185">Reference proteome</keyword>
<feature type="region of interest" description="Disordered" evidence="1">
    <location>
        <begin position="83"/>
        <end position="124"/>
    </location>
</feature>
<protein>
    <submittedName>
        <fullName evidence="3">Uncharacterized protein</fullName>
    </submittedName>
</protein>
<feature type="compositionally biased region" description="Basic and acidic residues" evidence="1">
    <location>
        <begin position="83"/>
        <end position="92"/>
    </location>
</feature>
<reference evidence="3" key="1">
    <citation type="submission" date="2021-01" db="UniProtKB">
        <authorList>
            <consortium name="EnsemblMetazoa"/>
        </authorList>
    </citation>
    <scope>IDENTIFICATION</scope>
</reference>
<dbReference type="EnsemblMetazoa" id="XM_022793018">
    <property type="protein sequence ID" value="XP_022648753"/>
    <property type="gene ID" value="LOC111245125"/>
</dbReference>
<feature type="signal peptide" evidence="2">
    <location>
        <begin position="1"/>
        <end position="19"/>
    </location>
</feature>
<feature type="compositionally biased region" description="Polar residues" evidence="1">
    <location>
        <begin position="274"/>
        <end position="287"/>
    </location>
</feature>
<feature type="chain" id="PRO_5029803346" evidence="2">
    <location>
        <begin position="20"/>
        <end position="322"/>
    </location>
</feature>
<feature type="region of interest" description="Disordered" evidence="1">
    <location>
        <begin position="197"/>
        <end position="287"/>
    </location>
</feature>
<dbReference type="AlphaFoldDB" id="A0A7M7M4N6"/>
<organism evidence="3 4">
    <name type="scientific">Varroa destructor</name>
    <name type="common">Honeybee mite</name>
    <dbReference type="NCBI Taxonomy" id="109461"/>
    <lineage>
        <taxon>Eukaryota</taxon>
        <taxon>Metazoa</taxon>
        <taxon>Ecdysozoa</taxon>
        <taxon>Arthropoda</taxon>
        <taxon>Chelicerata</taxon>
        <taxon>Arachnida</taxon>
        <taxon>Acari</taxon>
        <taxon>Parasitiformes</taxon>
        <taxon>Mesostigmata</taxon>
        <taxon>Gamasina</taxon>
        <taxon>Dermanyssoidea</taxon>
        <taxon>Varroidae</taxon>
        <taxon>Varroa</taxon>
    </lineage>
</organism>
<evidence type="ECO:0000313" key="4">
    <source>
        <dbReference type="Proteomes" id="UP000594260"/>
    </source>
</evidence>
<keyword evidence="2" id="KW-0732">Signal</keyword>
<proteinExistence type="predicted"/>
<evidence type="ECO:0000256" key="1">
    <source>
        <dbReference type="SAM" id="MobiDB-lite"/>
    </source>
</evidence>
<sequence length="322" mass="35868">MALHKVILLTSYCLQLAYSDWDFQNGRPALQLPAAHNLASNYPLPFSITNGAYIPSTPVSSWRFNVKSGVPTWIITTTEIETRTESVKPVDKDGEDPDSPLGPNLKEEGVMESSGIDGEDGEDFDVEFPARHEKEPAVRARPAFADLDKYEEMRMPSISANNSLQVNQTKTVTMNRTTVMKIEFLNTSVLPVVLRVDPSQRTSQGGNGSSSSGNKTSDSQQQAQEDKYSSNFDSSYSAKESSPRKTAYMGPNQSHSRRFPVEDTGSQIHPADQSPPQSWSTDDLRSVSNSPVTYTITRPLPPVPLAHKQLYYPEFVNYWKKR</sequence>
<feature type="compositionally biased region" description="Low complexity" evidence="1">
    <location>
        <begin position="199"/>
        <end position="221"/>
    </location>
</feature>
<dbReference type="GeneID" id="111245125"/>
<dbReference type="Proteomes" id="UP000594260">
    <property type="component" value="Unplaced"/>
</dbReference>
<name>A0A7M7M4N6_VARDE</name>
<dbReference type="RefSeq" id="XP_022648753.1">
    <property type="nucleotide sequence ID" value="XM_022793018.1"/>
</dbReference>
<evidence type="ECO:0000256" key="2">
    <source>
        <dbReference type="SAM" id="SignalP"/>
    </source>
</evidence>